<proteinExistence type="inferred from homology"/>
<dbReference type="InterPro" id="IPR023472">
    <property type="entry name" value="Uncharacterised_MJ0810"/>
</dbReference>
<reference evidence="2 3" key="1">
    <citation type="journal article" date="2016" name="Nat. Commun.">
        <title>Thousands of microbial genomes shed light on interconnected biogeochemical processes in an aquifer system.</title>
        <authorList>
            <person name="Anantharaman K."/>
            <person name="Brown C.T."/>
            <person name="Hug L.A."/>
            <person name="Sharon I."/>
            <person name="Castelle C.J."/>
            <person name="Probst A.J."/>
            <person name="Thomas B.C."/>
            <person name="Singh A."/>
            <person name="Wilkins M.J."/>
            <person name="Karaoz U."/>
            <person name="Brodie E.L."/>
            <person name="Williams K.H."/>
            <person name="Hubbard S.S."/>
            <person name="Banfield J.F."/>
        </authorList>
    </citation>
    <scope>NUCLEOTIDE SEQUENCE [LARGE SCALE GENOMIC DNA]</scope>
</reference>
<name>A0A1F7RT86_9BACT</name>
<comment type="caution">
    <text evidence="2">The sequence shown here is derived from an EMBL/GenBank/DDBJ whole genome shotgun (WGS) entry which is preliminary data.</text>
</comment>
<evidence type="ECO:0000313" key="2">
    <source>
        <dbReference type="EMBL" id="OGL44580.1"/>
    </source>
</evidence>
<dbReference type="NCBIfam" id="TIGR04335">
    <property type="entry name" value="AmmeMemoSam_A"/>
    <property type="match status" value="1"/>
</dbReference>
<organism evidence="2 3">
    <name type="scientific">Candidatus Schekmanbacteria bacterium RBG_16_38_10</name>
    <dbReference type="NCBI Taxonomy" id="1817879"/>
    <lineage>
        <taxon>Bacteria</taxon>
        <taxon>Candidatus Schekmaniibacteriota</taxon>
    </lineage>
</organism>
<protein>
    <submittedName>
        <fullName evidence="2">AMMECR1 domain-containing protein</fullName>
    </submittedName>
</protein>
<dbReference type="PROSITE" id="PS51112">
    <property type="entry name" value="AMMECR1"/>
    <property type="match status" value="1"/>
</dbReference>
<dbReference type="Gene3D" id="3.30.700.20">
    <property type="entry name" value="Hypothetical protein ph0010, domain 1"/>
    <property type="match status" value="1"/>
</dbReference>
<feature type="domain" description="AMMECR1" evidence="1">
    <location>
        <begin position="11"/>
        <end position="187"/>
    </location>
</feature>
<dbReference type="InterPro" id="IPR027623">
    <property type="entry name" value="AmmeMemoSam_A"/>
</dbReference>
<evidence type="ECO:0000259" key="1">
    <source>
        <dbReference type="PROSITE" id="PS51112"/>
    </source>
</evidence>
<dbReference type="Proteomes" id="UP000178797">
    <property type="component" value="Unassembled WGS sequence"/>
</dbReference>
<evidence type="ECO:0000313" key="3">
    <source>
        <dbReference type="Proteomes" id="UP000178797"/>
    </source>
</evidence>
<dbReference type="EMBL" id="MGDE01000177">
    <property type="protein sequence ID" value="OGL44580.1"/>
    <property type="molecule type" value="Genomic_DNA"/>
</dbReference>
<dbReference type="AlphaFoldDB" id="A0A1F7RT86"/>
<dbReference type="PANTHER" id="PTHR13016:SF0">
    <property type="entry name" value="AMME SYNDROME CANDIDATE GENE 1 PROTEIN"/>
    <property type="match status" value="1"/>
</dbReference>
<dbReference type="InterPro" id="IPR002733">
    <property type="entry name" value="AMMECR1_domain"/>
</dbReference>
<dbReference type="NCBIfam" id="TIGR00296">
    <property type="entry name" value="TIGR00296 family protein"/>
    <property type="match status" value="1"/>
</dbReference>
<accession>A0A1F7RT86</accession>
<dbReference type="SUPFAM" id="SSF143447">
    <property type="entry name" value="AMMECR1-like"/>
    <property type="match status" value="1"/>
</dbReference>
<dbReference type="PANTHER" id="PTHR13016">
    <property type="entry name" value="AMMECR1 HOMOLOG"/>
    <property type="match status" value="1"/>
</dbReference>
<dbReference type="InterPro" id="IPR036071">
    <property type="entry name" value="AMMECR1_dom_sf"/>
</dbReference>
<sequence>MNFDKSYLNEDEKKTALIIARKTIEACVKGEKVPTVNSPLPVFKEKRGAFVTIHKKGMLRGCIGYVEALKPLGETIAEMAIAASTQDPRFPQVNEKELKEIDIEISVLTPLRKIINTDEIEVGKHGILIKKGFHSGLLLPQVTTEYGWNRETFLEHTCTKAGLPKNAWKEDVNIYVFSAQVFGEKKL</sequence>
<dbReference type="Gene3D" id="3.30.1490.150">
    <property type="entry name" value="Hypothetical protein ph0010, domain 2"/>
    <property type="match status" value="1"/>
</dbReference>
<dbReference type="HAMAP" id="MF_00645">
    <property type="entry name" value="AMMECR1"/>
    <property type="match status" value="1"/>
</dbReference>
<dbReference type="Pfam" id="PF01871">
    <property type="entry name" value="AMMECR1"/>
    <property type="match status" value="1"/>
</dbReference>
<dbReference type="InterPro" id="IPR027485">
    <property type="entry name" value="AMMECR1_N"/>
</dbReference>
<gene>
    <name evidence="2" type="ORF">A2W05_03600</name>
</gene>
<dbReference type="InterPro" id="IPR023473">
    <property type="entry name" value="AMMECR1"/>
</dbReference>